<dbReference type="EMBL" id="CAJJDM010000061">
    <property type="protein sequence ID" value="CAD8078444.1"/>
    <property type="molecule type" value="Genomic_DNA"/>
</dbReference>
<comment type="similarity">
    <text evidence="2 6">Belongs to the OST5 family.</text>
</comment>
<evidence type="ECO:0000256" key="6">
    <source>
        <dbReference type="RuleBase" id="RU367008"/>
    </source>
</evidence>
<dbReference type="OMA" id="QAYSPPI"/>
<dbReference type="Proteomes" id="UP000688137">
    <property type="component" value="Unassembled WGS sequence"/>
</dbReference>
<reference evidence="7" key="1">
    <citation type="submission" date="2021-01" db="EMBL/GenBank/DDBJ databases">
        <authorList>
            <consortium name="Genoscope - CEA"/>
            <person name="William W."/>
        </authorList>
    </citation>
    <scope>NUCLEOTIDE SEQUENCE</scope>
</reference>
<dbReference type="GO" id="GO:0008250">
    <property type="term" value="C:oligosaccharyltransferase complex"/>
    <property type="evidence" value="ECO:0007669"/>
    <property type="project" value="UniProtKB-UniRule"/>
</dbReference>
<evidence type="ECO:0000256" key="1">
    <source>
        <dbReference type="ARBA" id="ARBA00004141"/>
    </source>
</evidence>
<dbReference type="AlphaFoldDB" id="A0A8S1MU32"/>
<dbReference type="InterPro" id="IPR007915">
    <property type="entry name" value="TMEM258/Ost5"/>
</dbReference>
<evidence type="ECO:0000313" key="7">
    <source>
        <dbReference type="EMBL" id="CAD8078444.1"/>
    </source>
</evidence>
<keyword evidence="5 6" id="KW-0472">Membrane</keyword>
<keyword evidence="4 6" id="KW-1133">Transmembrane helix</keyword>
<comment type="caution">
    <text evidence="7">The sequence shown here is derived from an EMBL/GenBank/DDBJ whole genome shotgun (WGS) entry which is preliminary data.</text>
</comment>
<comment type="subunit">
    <text evidence="6">Component of the oligosaccharyltransferase (OST) complex.</text>
</comment>
<sequence length="76" mass="8662">MGYQAYQPPIDTKHYSNLAIVLTFIGFCFLSYFVIYQITQNKQQRSLTKELSVGLFASLFLSSGTLFSFLALGLYF</sequence>
<dbReference type="Pfam" id="PF05251">
    <property type="entry name" value="Ost5"/>
    <property type="match status" value="1"/>
</dbReference>
<comment type="function">
    <text evidence="6">Subunit of the oligosaccharyl transferase (OST) complex that catalyzes the initial transfer of a defined glycan (Glc(3)Man(9)GlcNAc(2) in eukaryotes) from the lipid carrier dolichol-pyrophosphate to an asparagine residue within an Asn-X-Ser/Thr consensus motif in nascent polypeptide chains, the first step in protein N-glycosylation. N-glycosylation occurs cotranslationally and the complex associates with the Sec61 complex at the channel-forming translocon complex that mediates protein translocation across the endoplasmic reticulum (ER). All subunits are required for a maximal enzyme activity.</text>
</comment>
<evidence type="ECO:0000256" key="5">
    <source>
        <dbReference type="ARBA" id="ARBA00023136"/>
    </source>
</evidence>
<evidence type="ECO:0000256" key="2">
    <source>
        <dbReference type="ARBA" id="ARBA00009825"/>
    </source>
</evidence>
<keyword evidence="3 6" id="KW-0812">Transmembrane</keyword>
<accession>A0A8S1MU32</accession>
<protein>
    <recommendedName>
        <fullName evidence="6">Dolichyl-diphosphooligosaccharide-protein glycosyltransferase subunit OST5</fullName>
    </recommendedName>
</protein>
<evidence type="ECO:0000256" key="4">
    <source>
        <dbReference type="ARBA" id="ARBA00022989"/>
    </source>
</evidence>
<feature type="transmembrane region" description="Helical" evidence="6">
    <location>
        <begin position="18"/>
        <end position="39"/>
    </location>
</feature>
<gene>
    <name evidence="7" type="ORF">PPRIM_AZ9-3.1.T0600050</name>
</gene>
<proteinExistence type="inferred from homology"/>
<feature type="transmembrane region" description="Helical" evidence="6">
    <location>
        <begin position="51"/>
        <end position="75"/>
    </location>
</feature>
<keyword evidence="8" id="KW-1185">Reference proteome</keyword>
<comment type="subcellular location">
    <subcellularLocation>
        <location evidence="1 6">Membrane</location>
        <topology evidence="1 6">Multi-pass membrane protein</topology>
    </subcellularLocation>
</comment>
<organism evidence="7 8">
    <name type="scientific">Paramecium primaurelia</name>
    <dbReference type="NCBI Taxonomy" id="5886"/>
    <lineage>
        <taxon>Eukaryota</taxon>
        <taxon>Sar</taxon>
        <taxon>Alveolata</taxon>
        <taxon>Ciliophora</taxon>
        <taxon>Intramacronucleata</taxon>
        <taxon>Oligohymenophorea</taxon>
        <taxon>Peniculida</taxon>
        <taxon>Parameciidae</taxon>
        <taxon>Paramecium</taxon>
    </lineage>
</organism>
<dbReference type="GO" id="GO:0006487">
    <property type="term" value="P:protein N-linked glycosylation"/>
    <property type="evidence" value="ECO:0007669"/>
    <property type="project" value="UniProtKB-UniRule"/>
</dbReference>
<name>A0A8S1MU32_PARPR</name>
<dbReference type="PANTHER" id="PTHR13636">
    <property type="entry name" value="TRANSMEMBRANE PROTEIN 258"/>
    <property type="match status" value="1"/>
</dbReference>
<evidence type="ECO:0000313" key="8">
    <source>
        <dbReference type="Proteomes" id="UP000688137"/>
    </source>
</evidence>
<evidence type="ECO:0000256" key="3">
    <source>
        <dbReference type="ARBA" id="ARBA00022692"/>
    </source>
</evidence>